<dbReference type="GO" id="GO:0004029">
    <property type="term" value="F:aldehyde dehydrogenase (NAD+) activity"/>
    <property type="evidence" value="ECO:0007669"/>
    <property type="project" value="TreeGrafter"/>
</dbReference>
<dbReference type="InterPro" id="IPR016163">
    <property type="entry name" value="Ald_DH_C"/>
</dbReference>
<evidence type="ECO:0000256" key="1">
    <source>
        <dbReference type="ARBA" id="ARBA00009986"/>
    </source>
</evidence>
<dbReference type="InterPro" id="IPR016160">
    <property type="entry name" value="Ald_DH_CS_CYS"/>
</dbReference>
<keyword evidence="3" id="KW-0520">NAD</keyword>
<dbReference type="FunFam" id="3.40.605.10:FF:000004">
    <property type="entry name" value="Aldehyde dehydrogenase"/>
    <property type="match status" value="1"/>
</dbReference>
<name>G5HAZ7_9BACT</name>
<keyword evidence="10" id="KW-1185">Reference proteome</keyword>
<dbReference type="OrthoDB" id="9762913at2"/>
<proteinExistence type="inferred from homology"/>
<dbReference type="Gene3D" id="3.40.309.10">
    <property type="entry name" value="Aldehyde Dehydrogenase, Chain A, domain 2"/>
    <property type="match status" value="1"/>
</dbReference>
<evidence type="ECO:0000256" key="2">
    <source>
        <dbReference type="ARBA" id="ARBA00023002"/>
    </source>
</evidence>
<dbReference type="Pfam" id="PF00171">
    <property type="entry name" value="Aldedh"/>
    <property type="match status" value="1"/>
</dbReference>
<dbReference type="InterPro" id="IPR015590">
    <property type="entry name" value="Aldehyde_DH_dom"/>
</dbReference>
<evidence type="ECO:0000256" key="4">
    <source>
        <dbReference type="PIRNR" id="PIRNR036492"/>
    </source>
</evidence>
<dbReference type="Gene3D" id="3.40.605.10">
    <property type="entry name" value="Aldehyde Dehydrogenase, Chain A, domain 1"/>
    <property type="match status" value="1"/>
</dbReference>
<dbReference type="PIRSF" id="PIRSF036492">
    <property type="entry name" value="ALDH"/>
    <property type="match status" value="1"/>
</dbReference>
<dbReference type="FunFam" id="3.40.309.10:FF:000003">
    <property type="entry name" value="Aldehyde dehydrogenase"/>
    <property type="match status" value="1"/>
</dbReference>
<dbReference type="eggNOG" id="COG1012">
    <property type="taxonomic scope" value="Bacteria"/>
</dbReference>
<dbReference type="STRING" id="742725.HMPREF9450_01812"/>
<accession>G5HAZ7</accession>
<protein>
    <recommendedName>
        <fullName evidence="4">Aldehyde dehydrogenase</fullName>
    </recommendedName>
</protein>
<evidence type="ECO:0000256" key="6">
    <source>
        <dbReference type="PROSITE-ProRule" id="PRU10007"/>
    </source>
</evidence>
<dbReference type="PANTHER" id="PTHR43570:SF16">
    <property type="entry name" value="ALDEHYDE DEHYDROGENASE TYPE III, ISOFORM Q"/>
    <property type="match status" value="1"/>
</dbReference>
<dbReference type="PROSITE" id="PS00687">
    <property type="entry name" value="ALDEHYDE_DEHYDR_GLU"/>
    <property type="match status" value="1"/>
</dbReference>
<dbReference type="EMBL" id="ADLD01000013">
    <property type="protein sequence ID" value="EHB91763.1"/>
    <property type="molecule type" value="Genomic_DNA"/>
</dbReference>
<dbReference type="GO" id="GO:0005737">
    <property type="term" value="C:cytoplasm"/>
    <property type="evidence" value="ECO:0007669"/>
    <property type="project" value="TreeGrafter"/>
</dbReference>
<gene>
    <name evidence="9" type="ORF">HMPREF9450_01812</name>
</gene>
<dbReference type="AlphaFoldDB" id="G5HAZ7"/>
<evidence type="ECO:0000256" key="3">
    <source>
        <dbReference type="ARBA" id="ARBA00023027"/>
    </source>
</evidence>
<organism evidence="9 10">
    <name type="scientific">Alistipes indistinctus YIT 12060</name>
    <dbReference type="NCBI Taxonomy" id="742725"/>
    <lineage>
        <taxon>Bacteria</taxon>
        <taxon>Pseudomonadati</taxon>
        <taxon>Bacteroidota</taxon>
        <taxon>Bacteroidia</taxon>
        <taxon>Bacteroidales</taxon>
        <taxon>Rikenellaceae</taxon>
        <taxon>Alistipes</taxon>
    </lineage>
</organism>
<evidence type="ECO:0000313" key="10">
    <source>
        <dbReference type="Proteomes" id="UP000006008"/>
    </source>
</evidence>
<dbReference type="SUPFAM" id="SSF53720">
    <property type="entry name" value="ALDH-like"/>
    <property type="match status" value="1"/>
</dbReference>
<feature type="active site" evidence="5">
    <location>
        <position position="250"/>
    </location>
</feature>
<reference evidence="9 10" key="1">
    <citation type="submission" date="2011-08" db="EMBL/GenBank/DDBJ databases">
        <title>The Genome Sequence of Alistipes indistinctus YIT 12060.</title>
        <authorList>
            <consortium name="The Broad Institute Genome Sequencing Platform"/>
            <person name="Earl A."/>
            <person name="Ward D."/>
            <person name="Feldgarden M."/>
            <person name="Gevers D."/>
            <person name="Morotomi M."/>
            <person name="Young S.K."/>
            <person name="Zeng Q."/>
            <person name="Gargeya S."/>
            <person name="Fitzgerald M."/>
            <person name="Haas B."/>
            <person name="Abouelleil A."/>
            <person name="Alvarado L."/>
            <person name="Arachchi H.M."/>
            <person name="Berlin A."/>
            <person name="Brown A."/>
            <person name="Chapman S.B."/>
            <person name="Chen Z."/>
            <person name="Dunbar C."/>
            <person name="Freedman E."/>
            <person name="Gearin G."/>
            <person name="Gellesch M."/>
            <person name="Goldberg J."/>
            <person name="Griggs A."/>
            <person name="Gujja S."/>
            <person name="Heiman D."/>
            <person name="Howarth C."/>
            <person name="Larson L."/>
            <person name="Lui A."/>
            <person name="MacDonald P.J.P."/>
            <person name="Montmayeur A."/>
            <person name="Murphy C."/>
            <person name="Neiman D."/>
            <person name="Pearson M."/>
            <person name="Priest M."/>
            <person name="Roberts A."/>
            <person name="Saif S."/>
            <person name="Shea T."/>
            <person name="Shenoy N."/>
            <person name="Sisk P."/>
            <person name="Stolte C."/>
            <person name="Sykes S."/>
            <person name="Wortman J."/>
            <person name="Nusbaum C."/>
            <person name="Birren B."/>
        </authorList>
    </citation>
    <scope>NUCLEOTIDE SEQUENCE [LARGE SCALE GENOMIC DNA]</scope>
    <source>
        <strain evidence="9 10">YIT 12060</strain>
    </source>
</reference>
<sequence>MAMESQQDRTARIVQAHREYYQSGQTRIWQFRRTQLRLLLKAIGRYEAELCEALWRDLHKSREEAFLTEIALVKAETKGLIRHLKHWSATRRAATPLFMFGSCSRIRQEPYGVVAILSPWNYPFQLLFAPLAGALAAGNCAVLKPSPRTPAVNEVMRKLISEVFAPEYVSFLEGGAETARALLQQRLDYIFFTGSPALGREVMTAAVARLIPLTLELGGKSPCVVDRTADVKIAARRIAWGKFLNAGQTCVAPDYLLVHREIVPELTAEIKLSVSRMFGADPRQSPYYGRLVGNEEVERMRRLMESGEVVFGGETDAAARYVAPTLLRDVAPDSPLMQQEIFGPLLPVLEFDDLEAEVVPFISEREKPLALYYFGERRTGEALFGRVDSGGGCVNDVVLHLANPALPFGGAGGSGMGQYHGRYSFETFSRPRSVLTAPRKSDFAMKYPPYKGFRMIRKLF</sequence>
<feature type="active site" evidence="5 6">
    <location>
        <position position="216"/>
    </location>
</feature>
<dbReference type="PATRIC" id="fig|742725.3.peg.1907"/>
<dbReference type="PANTHER" id="PTHR43570">
    <property type="entry name" value="ALDEHYDE DEHYDROGENASE"/>
    <property type="match status" value="1"/>
</dbReference>
<dbReference type="HOGENOM" id="CLU_005391_3_1_10"/>
<dbReference type="InterPro" id="IPR029510">
    <property type="entry name" value="Ald_DH_CS_GLU"/>
</dbReference>
<comment type="similarity">
    <text evidence="1 4 7">Belongs to the aldehyde dehydrogenase family.</text>
</comment>
<dbReference type="Proteomes" id="UP000006008">
    <property type="component" value="Unassembled WGS sequence"/>
</dbReference>
<evidence type="ECO:0000313" key="9">
    <source>
        <dbReference type="EMBL" id="EHB91763.1"/>
    </source>
</evidence>
<keyword evidence="2 4" id="KW-0560">Oxidoreductase</keyword>
<evidence type="ECO:0000256" key="7">
    <source>
        <dbReference type="RuleBase" id="RU003345"/>
    </source>
</evidence>
<evidence type="ECO:0000256" key="5">
    <source>
        <dbReference type="PIRSR" id="PIRSR036492-1"/>
    </source>
</evidence>
<dbReference type="GO" id="GO:0006081">
    <property type="term" value="P:aldehyde metabolic process"/>
    <property type="evidence" value="ECO:0007669"/>
    <property type="project" value="InterPro"/>
</dbReference>
<dbReference type="InterPro" id="IPR012394">
    <property type="entry name" value="Aldehyde_DH_NAD(P)"/>
</dbReference>
<dbReference type="InterPro" id="IPR016162">
    <property type="entry name" value="Ald_DH_N"/>
</dbReference>
<dbReference type="InterPro" id="IPR016161">
    <property type="entry name" value="Ald_DH/histidinol_DH"/>
</dbReference>
<comment type="caution">
    <text evidence="9">The sequence shown here is derived from an EMBL/GenBank/DDBJ whole genome shotgun (WGS) entry which is preliminary data.</text>
</comment>
<dbReference type="PROSITE" id="PS00070">
    <property type="entry name" value="ALDEHYDE_DEHYDR_CYS"/>
    <property type="match status" value="1"/>
</dbReference>
<evidence type="ECO:0000259" key="8">
    <source>
        <dbReference type="Pfam" id="PF00171"/>
    </source>
</evidence>
<feature type="domain" description="Aldehyde dehydrogenase" evidence="8">
    <location>
        <begin position="5"/>
        <end position="434"/>
    </location>
</feature>